<feature type="domain" description="EF-hand" evidence="2">
    <location>
        <begin position="121"/>
        <end position="144"/>
    </location>
</feature>
<dbReference type="InterPro" id="IPR011992">
    <property type="entry name" value="EF-hand-dom_pair"/>
</dbReference>
<dbReference type="InterPro" id="IPR002048">
    <property type="entry name" value="EF_hand_dom"/>
</dbReference>
<evidence type="ECO:0000313" key="3">
    <source>
        <dbReference type="EMBL" id="KAK3278015.1"/>
    </source>
</evidence>
<dbReference type="Pfam" id="PF13499">
    <property type="entry name" value="EF-hand_7"/>
    <property type="match status" value="1"/>
</dbReference>
<comment type="caution">
    <text evidence="3">The sequence shown here is derived from an EMBL/GenBank/DDBJ whole genome shotgun (WGS) entry which is preliminary data.</text>
</comment>
<dbReference type="AlphaFoldDB" id="A0AAE0LAT4"/>
<reference evidence="3 4" key="1">
    <citation type="journal article" date="2015" name="Genome Biol. Evol.">
        <title>Comparative Genomics of a Bacterivorous Green Alga Reveals Evolutionary Causalities and Consequences of Phago-Mixotrophic Mode of Nutrition.</title>
        <authorList>
            <person name="Burns J.A."/>
            <person name="Paasch A."/>
            <person name="Narechania A."/>
            <person name="Kim E."/>
        </authorList>
    </citation>
    <scope>NUCLEOTIDE SEQUENCE [LARGE SCALE GENOMIC DNA]</scope>
    <source>
        <strain evidence="3 4">PLY_AMNH</strain>
    </source>
</reference>
<dbReference type="EMBL" id="LGRX02005676">
    <property type="protein sequence ID" value="KAK3278015.1"/>
    <property type="molecule type" value="Genomic_DNA"/>
</dbReference>
<name>A0AAE0LAT4_9CHLO</name>
<dbReference type="PROSITE" id="PS00018">
    <property type="entry name" value="EF_HAND_1"/>
    <property type="match status" value="1"/>
</dbReference>
<evidence type="ECO:0000256" key="1">
    <source>
        <dbReference type="ARBA" id="ARBA00022837"/>
    </source>
</evidence>
<dbReference type="SUPFAM" id="SSF47473">
    <property type="entry name" value="EF-hand"/>
    <property type="match status" value="1"/>
</dbReference>
<dbReference type="Proteomes" id="UP001190700">
    <property type="component" value="Unassembled WGS sequence"/>
</dbReference>
<dbReference type="GO" id="GO:0005509">
    <property type="term" value="F:calcium ion binding"/>
    <property type="evidence" value="ECO:0007669"/>
    <property type="project" value="InterPro"/>
</dbReference>
<accession>A0AAE0LAT4</accession>
<dbReference type="PROSITE" id="PS50222">
    <property type="entry name" value="EF_HAND_2"/>
    <property type="match status" value="2"/>
</dbReference>
<keyword evidence="4" id="KW-1185">Reference proteome</keyword>
<dbReference type="InterPro" id="IPR018247">
    <property type="entry name" value="EF_Hand_1_Ca_BS"/>
</dbReference>
<dbReference type="Gene3D" id="1.10.238.10">
    <property type="entry name" value="EF-hand"/>
    <property type="match status" value="1"/>
</dbReference>
<evidence type="ECO:0000259" key="2">
    <source>
        <dbReference type="PROSITE" id="PS50222"/>
    </source>
</evidence>
<feature type="domain" description="EF-hand" evidence="2">
    <location>
        <begin position="73"/>
        <end position="108"/>
    </location>
</feature>
<sequence length="220" mass="25233">MTPQLITFRQNDARMMARKQKKAAQTSSSGIDPMCRPLEWRSASLHHDQGDLWRWLHKPPPDFVFALDAYLKSRRVRLKQVFSELDEEGKGSLHYGELKSLILCVLPDCQPQEIRYIQGCLDTNGDGYVTHEELMCALEECITLNIRLQTQASIRNLQHLPWIAKYFQDNPKALQDVHRHFMQSHSRTLTLKETLEVVDSAVPDDISPRGACVLLHAALC</sequence>
<organism evidence="3 4">
    <name type="scientific">Cymbomonas tetramitiformis</name>
    <dbReference type="NCBI Taxonomy" id="36881"/>
    <lineage>
        <taxon>Eukaryota</taxon>
        <taxon>Viridiplantae</taxon>
        <taxon>Chlorophyta</taxon>
        <taxon>Pyramimonadophyceae</taxon>
        <taxon>Pyramimonadales</taxon>
        <taxon>Pyramimonadaceae</taxon>
        <taxon>Cymbomonas</taxon>
    </lineage>
</organism>
<gene>
    <name evidence="3" type="ORF">CYMTET_14014</name>
</gene>
<keyword evidence="1" id="KW-0106">Calcium</keyword>
<proteinExistence type="predicted"/>
<protein>
    <recommendedName>
        <fullName evidence="2">EF-hand domain-containing protein</fullName>
    </recommendedName>
</protein>
<evidence type="ECO:0000313" key="4">
    <source>
        <dbReference type="Proteomes" id="UP001190700"/>
    </source>
</evidence>